<dbReference type="GO" id="GO:0006270">
    <property type="term" value="P:DNA replication initiation"/>
    <property type="evidence" value="ECO:0007669"/>
    <property type="project" value="TreeGrafter"/>
</dbReference>
<keyword evidence="6 8" id="KW-0067">ATP-binding</keyword>
<dbReference type="GO" id="GO:0006310">
    <property type="term" value="P:DNA recombination"/>
    <property type="evidence" value="ECO:0007669"/>
    <property type="project" value="InterPro"/>
</dbReference>
<dbReference type="GO" id="GO:0005524">
    <property type="term" value="F:ATP binding"/>
    <property type="evidence" value="ECO:0007669"/>
    <property type="project" value="UniProtKB-UniRule"/>
</dbReference>
<dbReference type="Gene3D" id="3.40.50.300">
    <property type="entry name" value="P-loop containing nucleotide triphosphate hydrolases"/>
    <property type="match status" value="1"/>
</dbReference>
<dbReference type="InterPro" id="IPR042115">
    <property type="entry name" value="PriA_3primeBD_sf"/>
</dbReference>
<evidence type="ECO:0000256" key="2">
    <source>
        <dbReference type="ARBA" id="ARBA00022705"/>
    </source>
</evidence>
<reference evidence="10 11" key="1">
    <citation type="submission" date="2018-11" db="EMBL/GenBank/DDBJ databases">
        <authorList>
            <person name="Kleinhagauer T."/>
            <person name="Glaeser S.P."/>
            <person name="Spergser J."/>
            <person name="Ruckert C."/>
            <person name="Kaempfer P."/>
            <person name="Busse H.-J."/>
        </authorList>
    </citation>
    <scope>NUCLEOTIDE SEQUENCE [LARGE SCALE GENOMIC DNA]</scope>
    <source>
        <strain evidence="10 11">200CH</strain>
    </source>
</reference>
<evidence type="ECO:0000313" key="10">
    <source>
        <dbReference type="EMBL" id="AZA13649.1"/>
    </source>
</evidence>
<keyword evidence="3 8" id="KW-0479">Metal-binding</keyword>
<evidence type="ECO:0000256" key="5">
    <source>
        <dbReference type="ARBA" id="ARBA00022833"/>
    </source>
</evidence>
<dbReference type="HAMAP" id="MF_00983">
    <property type="entry name" value="PriA"/>
    <property type="match status" value="1"/>
</dbReference>
<feature type="binding site" evidence="8">
    <location>
        <position position="388"/>
    </location>
    <ligand>
        <name>Zn(2+)</name>
        <dbReference type="ChEBI" id="CHEBI:29105"/>
        <label>1</label>
    </ligand>
</feature>
<feature type="binding site" evidence="8">
    <location>
        <position position="397"/>
    </location>
    <ligand>
        <name>Zn(2+)</name>
        <dbReference type="ChEBI" id="CHEBI:29105"/>
        <label>2</label>
    </ligand>
</feature>
<keyword evidence="11" id="KW-1185">Reference proteome</keyword>
<dbReference type="GO" id="GO:0006302">
    <property type="term" value="P:double-strand break repair"/>
    <property type="evidence" value="ECO:0007669"/>
    <property type="project" value="InterPro"/>
</dbReference>
<gene>
    <name evidence="8 10" type="primary">priA</name>
    <name evidence="10" type="ORF">CCHOA_06250</name>
</gene>
<evidence type="ECO:0000256" key="6">
    <source>
        <dbReference type="ARBA" id="ARBA00022840"/>
    </source>
</evidence>
<dbReference type="GO" id="GO:0003677">
    <property type="term" value="F:DNA binding"/>
    <property type="evidence" value="ECO:0007669"/>
    <property type="project" value="UniProtKB-UniRule"/>
</dbReference>
<accession>A0A3G6J6Z9</accession>
<feature type="binding site" evidence="8">
    <location>
        <position position="391"/>
    </location>
    <ligand>
        <name>Zn(2+)</name>
        <dbReference type="ChEBI" id="CHEBI:29105"/>
        <label>1</label>
    </ligand>
</feature>
<comment type="subunit">
    <text evidence="8">Component of the replication restart primosome.</text>
</comment>
<proteinExistence type="inferred from homology"/>
<dbReference type="InterPro" id="IPR005259">
    <property type="entry name" value="PriA"/>
</dbReference>
<dbReference type="GO" id="GO:0006269">
    <property type="term" value="P:DNA replication, synthesis of primer"/>
    <property type="evidence" value="ECO:0007669"/>
    <property type="project" value="UniProtKB-KW"/>
</dbReference>
<feature type="binding site" evidence="8">
    <location>
        <position position="418"/>
    </location>
    <ligand>
        <name>Zn(2+)</name>
        <dbReference type="ChEBI" id="CHEBI:29105"/>
        <label>2</label>
    </ligand>
</feature>
<feature type="domain" description="Primosomal protein N' 3' DNA-binding" evidence="9">
    <location>
        <begin position="23"/>
        <end position="114"/>
    </location>
</feature>
<evidence type="ECO:0000256" key="4">
    <source>
        <dbReference type="ARBA" id="ARBA00022741"/>
    </source>
</evidence>
<comment type="caution">
    <text evidence="8">As this protein does not have any detectable helicase domains, it probably does not have helicase activity.</text>
</comment>
<dbReference type="Proteomes" id="UP000269019">
    <property type="component" value="Chromosome"/>
</dbReference>
<dbReference type="AlphaFoldDB" id="A0A3G6J6Z9"/>
<dbReference type="InterPro" id="IPR041222">
    <property type="entry name" value="PriA_3primeBD"/>
</dbReference>
<dbReference type="KEGG" id="ccho:CCHOA_06250"/>
<dbReference type="Pfam" id="PF17764">
    <property type="entry name" value="PriA_3primeBD"/>
    <property type="match status" value="1"/>
</dbReference>
<dbReference type="GO" id="GO:0043138">
    <property type="term" value="F:3'-5' DNA helicase activity"/>
    <property type="evidence" value="ECO:0007669"/>
    <property type="project" value="TreeGrafter"/>
</dbReference>
<evidence type="ECO:0000259" key="9">
    <source>
        <dbReference type="Pfam" id="PF17764"/>
    </source>
</evidence>
<comment type="function">
    <text evidence="8">Initiates the restart of stalled replication forks, which reloads the replicative helicase on sites other than the origin of replication. Recognizes and binds to abandoned replication forks and remodels them to uncover a helicase loading site. Promotes assembly of the primosome at these replication forks.</text>
</comment>
<dbReference type="InterPro" id="IPR027417">
    <property type="entry name" value="P-loop_NTPase"/>
</dbReference>
<dbReference type="EMBL" id="CP033896">
    <property type="protein sequence ID" value="AZA13649.1"/>
    <property type="molecule type" value="Genomic_DNA"/>
</dbReference>
<organism evidence="10 11">
    <name type="scientific">Corynebacterium choanae</name>
    <dbReference type="NCBI Taxonomy" id="1862358"/>
    <lineage>
        <taxon>Bacteria</taxon>
        <taxon>Bacillati</taxon>
        <taxon>Actinomycetota</taxon>
        <taxon>Actinomycetes</taxon>
        <taxon>Mycobacteriales</taxon>
        <taxon>Corynebacteriaceae</taxon>
        <taxon>Corynebacterium</taxon>
    </lineage>
</organism>
<evidence type="ECO:0000256" key="7">
    <source>
        <dbReference type="ARBA" id="ARBA00023125"/>
    </source>
</evidence>
<dbReference type="Gene3D" id="3.40.1440.60">
    <property type="entry name" value="PriA, 3(prime) DNA-binding domain"/>
    <property type="match status" value="1"/>
</dbReference>
<keyword evidence="1 8" id="KW-0639">Primosome</keyword>
<feature type="binding site" evidence="8">
    <location>
        <position position="427"/>
    </location>
    <ligand>
        <name>Zn(2+)</name>
        <dbReference type="ChEBI" id="CHEBI:29105"/>
        <label>1</label>
    </ligand>
</feature>
<keyword evidence="7 8" id="KW-0238">DNA-binding</keyword>
<sequence>MTDTRAHQFPGSVARVLPLVGVATVDRLFDYAIPPELQGVCQPGCRVRIRFAGRRIDGLVWEVADETTHEGALSPIVQMLGDVPVMPPVMQRVCDSLTERYAAVTSDVVRAMLPPRHKGAEQADFATPFADLGAAEEPDLSPWAMYQRGQAFVEAVLSGKPARAAWQILPGDDGMVALAALVCKVAIDGGGVVCVLPHQRQVDRLAAACREWLAAKQITVFTANLGPQARYRRFLAALQGQARLVIGTRSAVFSPVEHLRLLVVVDDGSDQLVDPRAPYIHAREAATTIAAKRQAALLFASQGRTAEVQYFVESGWVHDILPSSDRIRAAAPLVRATADSDAALARDPLANRARIPQLAFTSIREALARNASVLVQVPRAGYVPALACQRCRTPARCRWCGGPLAWPDTHSVLECRWCGRPDGAYRCGECGGTQLRSQVVGVHRTAEELGRAFAPTPIVTSGGSHIVDELEPGPARLVIATPGAEPVCPGGYGAAVLLDGWATVGRQDLRAWERGLRQWIRAMSLVQSRSTGATVTIVAEASLPPVQAAIRCDPVGFASSELRKRREVHLPPAVHIAAIDAPSEVLRECAGVVQQLAEAEVLGPVAIPASQPLPGGWDETSRSSALRLYVRVPATVAARRELGQWLRRLRQRKATGACAVPLRIQVDPIDIG</sequence>
<evidence type="ECO:0000256" key="8">
    <source>
        <dbReference type="HAMAP-Rule" id="MF_00983"/>
    </source>
</evidence>
<evidence type="ECO:0000313" key="11">
    <source>
        <dbReference type="Proteomes" id="UP000269019"/>
    </source>
</evidence>
<dbReference type="GO" id="GO:0008270">
    <property type="term" value="F:zinc ion binding"/>
    <property type="evidence" value="ECO:0007669"/>
    <property type="project" value="UniProtKB-UniRule"/>
</dbReference>
<evidence type="ECO:0000256" key="3">
    <source>
        <dbReference type="ARBA" id="ARBA00022723"/>
    </source>
</evidence>
<keyword evidence="5 8" id="KW-0862">Zinc</keyword>
<feature type="binding site" evidence="8">
    <location>
        <position position="430"/>
    </location>
    <ligand>
        <name>Zn(2+)</name>
        <dbReference type="ChEBI" id="CHEBI:29105"/>
        <label>1</label>
    </ligand>
</feature>
<dbReference type="GO" id="GO:1990077">
    <property type="term" value="C:primosome complex"/>
    <property type="evidence" value="ECO:0007669"/>
    <property type="project" value="UniProtKB-UniRule"/>
</dbReference>
<name>A0A3G6J6Z9_9CORY</name>
<feature type="binding site" evidence="8">
    <location>
        <position position="415"/>
    </location>
    <ligand>
        <name>Zn(2+)</name>
        <dbReference type="ChEBI" id="CHEBI:29105"/>
        <label>2</label>
    </ligand>
</feature>
<keyword evidence="10" id="KW-0378">Hydrolase</keyword>
<dbReference type="GO" id="GO:0016787">
    <property type="term" value="F:hydrolase activity"/>
    <property type="evidence" value="ECO:0007669"/>
    <property type="project" value="UniProtKB-KW"/>
</dbReference>
<dbReference type="PANTHER" id="PTHR30580:SF0">
    <property type="entry name" value="PRIMOSOMAL PROTEIN N"/>
    <property type="match status" value="1"/>
</dbReference>
<comment type="cofactor">
    <cofactor evidence="8">
        <name>Zn(2+)</name>
        <dbReference type="ChEBI" id="CHEBI:29105"/>
    </cofactor>
    <text evidence="8">Binds 2 zinc ions per subunit.</text>
</comment>
<evidence type="ECO:0000256" key="1">
    <source>
        <dbReference type="ARBA" id="ARBA00022515"/>
    </source>
</evidence>
<feature type="binding site" evidence="8">
    <location>
        <position position="400"/>
    </location>
    <ligand>
        <name>Zn(2+)</name>
        <dbReference type="ChEBI" id="CHEBI:29105"/>
        <label>2</label>
    </ligand>
</feature>
<dbReference type="PANTHER" id="PTHR30580">
    <property type="entry name" value="PRIMOSOMAL PROTEIN N"/>
    <property type="match status" value="1"/>
</dbReference>
<protein>
    <recommendedName>
        <fullName evidence="8">Probable replication restart protein PriA</fullName>
    </recommendedName>
    <alternativeName>
        <fullName evidence="8">Putative ATP-dependent DNA helicase PriA</fullName>
    </alternativeName>
</protein>
<comment type="similarity">
    <text evidence="8">Belongs to the helicase family. PriA subfamily.</text>
</comment>
<dbReference type="OrthoDB" id="3177118at2"/>
<keyword evidence="4 8" id="KW-0547">Nucleotide-binding</keyword>
<dbReference type="RefSeq" id="WP_123928017.1">
    <property type="nucleotide sequence ID" value="NZ_CP033896.1"/>
</dbReference>
<keyword evidence="2 8" id="KW-0235">DNA replication</keyword>